<dbReference type="PROSITE" id="PS50137">
    <property type="entry name" value="DS_RBD"/>
    <property type="match status" value="1"/>
</dbReference>
<dbReference type="InterPro" id="IPR050923">
    <property type="entry name" value="Cell_Proc_Reg/RNA_Proc"/>
</dbReference>
<gene>
    <name evidence="5" type="ORF">C1645_762212</name>
</gene>
<dbReference type="PANTHER" id="PTHR23308">
    <property type="entry name" value="NUCLEAR INHIBITOR OF PROTEIN PHOSPHATASE-1"/>
    <property type="match status" value="1"/>
</dbReference>
<evidence type="ECO:0008006" key="7">
    <source>
        <dbReference type="Google" id="ProtNLM"/>
    </source>
</evidence>
<dbReference type="SMART" id="SM00358">
    <property type="entry name" value="DSRM"/>
    <property type="match status" value="1"/>
</dbReference>
<dbReference type="PROSITE" id="PS50006">
    <property type="entry name" value="FHA_DOMAIN"/>
    <property type="match status" value="1"/>
</dbReference>
<dbReference type="InterPro" id="IPR000253">
    <property type="entry name" value="FHA_dom"/>
</dbReference>
<sequence length="482" mass="55127">MENNSETKQRVESTSSDNKQTETPRSSSISDSFPTFKAPLPVNLKARQQKQQQQQLQPPIPPPVPYEKPEWSDLPKDNWSFEIIKSGISLEIIDLPSKEFLVLGRLPVCDIAMEHPSISRYHAIIQFNNKGEIFLYDLDSAHGTIINKQRIPSQHFTKLRVGDQLKFGESTRTYILLGPEEPQPELLKSKRISKPVSKSVEEITSVTWGFTEDAEDEGEMNVTATKELWKRDENAYYYKDPKKALRNWLENRGYDMEFESEQEGPGHSRTFTARIRLPDVEDVYGPVYGLGSGSKRKDAERQAAIDSCEKLDMLGLLRASQDEASARKKRMRELLGDDDNDDDNDSFYDRTGQAERTKLRKSQLPQKVETYESLTKQQEELTVKIKETRNKIYNAKKFEKSSPVIAAEDDLDSYMNTINKDLNGESVANLEVTLQDLLKQDQRLTKLIKITKPLEIMQSSSMTTTPSKPNVTNTYVINNLFS</sequence>
<evidence type="ECO:0000313" key="5">
    <source>
        <dbReference type="EMBL" id="RIA93520.1"/>
    </source>
</evidence>
<dbReference type="AlphaFoldDB" id="A0A397T5A5"/>
<dbReference type="Pfam" id="PF00498">
    <property type="entry name" value="FHA"/>
    <property type="match status" value="1"/>
</dbReference>
<evidence type="ECO:0000259" key="3">
    <source>
        <dbReference type="PROSITE" id="PS50006"/>
    </source>
</evidence>
<feature type="compositionally biased region" description="Polar residues" evidence="2">
    <location>
        <begin position="12"/>
        <end position="33"/>
    </location>
</feature>
<evidence type="ECO:0000256" key="1">
    <source>
        <dbReference type="PROSITE-ProRule" id="PRU00266"/>
    </source>
</evidence>
<dbReference type="SUPFAM" id="SSF49879">
    <property type="entry name" value="SMAD/FHA domain"/>
    <property type="match status" value="1"/>
</dbReference>
<dbReference type="Proteomes" id="UP000265703">
    <property type="component" value="Unassembled WGS sequence"/>
</dbReference>
<comment type="caution">
    <text evidence="5">The sequence shown here is derived from an EMBL/GenBank/DDBJ whole genome shotgun (WGS) entry which is preliminary data.</text>
</comment>
<dbReference type="Pfam" id="PF00035">
    <property type="entry name" value="dsrm"/>
    <property type="match status" value="1"/>
</dbReference>
<keyword evidence="6" id="KW-1185">Reference proteome</keyword>
<organism evidence="5 6">
    <name type="scientific">Glomus cerebriforme</name>
    <dbReference type="NCBI Taxonomy" id="658196"/>
    <lineage>
        <taxon>Eukaryota</taxon>
        <taxon>Fungi</taxon>
        <taxon>Fungi incertae sedis</taxon>
        <taxon>Mucoromycota</taxon>
        <taxon>Glomeromycotina</taxon>
        <taxon>Glomeromycetes</taxon>
        <taxon>Glomerales</taxon>
        <taxon>Glomeraceae</taxon>
        <taxon>Glomus</taxon>
    </lineage>
</organism>
<dbReference type="EMBL" id="QKYT01000102">
    <property type="protein sequence ID" value="RIA93520.1"/>
    <property type="molecule type" value="Genomic_DNA"/>
</dbReference>
<evidence type="ECO:0000256" key="2">
    <source>
        <dbReference type="SAM" id="MobiDB-lite"/>
    </source>
</evidence>
<accession>A0A397T5A5</accession>
<dbReference type="CDD" id="cd22677">
    <property type="entry name" value="FHA_Kanadaptin"/>
    <property type="match status" value="1"/>
</dbReference>
<evidence type="ECO:0000259" key="4">
    <source>
        <dbReference type="PROSITE" id="PS50137"/>
    </source>
</evidence>
<reference evidence="5 6" key="1">
    <citation type="submission" date="2018-06" db="EMBL/GenBank/DDBJ databases">
        <title>Comparative genomics reveals the genomic features of Rhizophagus irregularis, R. cerebriforme, R. diaphanum and Gigaspora rosea, and their symbiotic lifestyle signature.</title>
        <authorList>
            <person name="Morin E."/>
            <person name="San Clemente H."/>
            <person name="Chen E.C.H."/>
            <person name="De La Providencia I."/>
            <person name="Hainaut M."/>
            <person name="Kuo A."/>
            <person name="Kohler A."/>
            <person name="Murat C."/>
            <person name="Tang N."/>
            <person name="Roy S."/>
            <person name="Loubradou J."/>
            <person name="Henrissat B."/>
            <person name="Grigoriev I.V."/>
            <person name="Corradi N."/>
            <person name="Roux C."/>
            <person name="Martin F.M."/>
        </authorList>
    </citation>
    <scope>NUCLEOTIDE SEQUENCE [LARGE SCALE GENOMIC DNA]</scope>
    <source>
        <strain evidence="5 6">DAOM 227022</strain>
    </source>
</reference>
<name>A0A397T5A5_9GLOM</name>
<proteinExistence type="predicted"/>
<dbReference type="SMART" id="SM00240">
    <property type="entry name" value="FHA"/>
    <property type="match status" value="1"/>
</dbReference>
<evidence type="ECO:0000313" key="6">
    <source>
        <dbReference type="Proteomes" id="UP000265703"/>
    </source>
</evidence>
<keyword evidence="1" id="KW-0694">RNA-binding</keyword>
<feature type="compositionally biased region" description="Basic and acidic residues" evidence="2">
    <location>
        <begin position="1"/>
        <end position="11"/>
    </location>
</feature>
<dbReference type="Gene3D" id="2.60.200.20">
    <property type="match status" value="1"/>
</dbReference>
<feature type="domain" description="FHA" evidence="3">
    <location>
        <begin position="101"/>
        <end position="151"/>
    </location>
</feature>
<protein>
    <recommendedName>
        <fullName evidence="7">SMAD/FHA domain-containing protein</fullName>
    </recommendedName>
</protein>
<dbReference type="SUPFAM" id="SSF54768">
    <property type="entry name" value="dsRNA-binding domain-like"/>
    <property type="match status" value="1"/>
</dbReference>
<dbReference type="Gene3D" id="3.30.160.20">
    <property type="match status" value="1"/>
</dbReference>
<feature type="compositionally biased region" description="Acidic residues" evidence="2">
    <location>
        <begin position="336"/>
        <end position="346"/>
    </location>
</feature>
<feature type="region of interest" description="Disordered" evidence="2">
    <location>
        <begin position="1"/>
        <end position="71"/>
    </location>
</feature>
<dbReference type="InterPro" id="IPR014720">
    <property type="entry name" value="dsRBD_dom"/>
</dbReference>
<feature type="region of interest" description="Disordered" evidence="2">
    <location>
        <begin position="328"/>
        <end position="362"/>
    </location>
</feature>
<dbReference type="OrthoDB" id="444265at2759"/>
<dbReference type="CDD" id="cd19856">
    <property type="entry name" value="DSRM_Kanadaptin"/>
    <property type="match status" value="1"/>
</dbReference>
<dbReference type="InterPro" id="IPR008984">
    <property type="entry name" value="SMAD_FHA_dom_sf"/>
</dbReference>
<feature type="domain" description="DRBM" evidence="4">
    <location>
        <begin position="240"/>
        <end position="313"/>
    </location>
</feature>
<dbReference type="GO" id="GO:0003723">
    <property type="term" value="F:RNA binding"/>
    <property type="evidence" value="ECO:0007669"/>
    <property type="project" value="UniProtKB-UniRule"/>
</dbReference>